<dbReference type="InterPro" id="IPR001387">
    <property type="entry name" value="Cro/C1-type_HTH"/>
</dbReference>
<dbReference type="CDD" id="cd00093">
    <property type="entry name" value="HTH_XRE"/>
    <property type="match status" value="1"/>
</dbReference>
<name>A0A9D2KZ08_9FIRM</name>
<protein>
    <submittedName>
        <fullName evidence="2">Helix-turn-helix domain-containing protein</fullName>
    </submittedName>
</protein>
<dbReference type="Pfam" id="PF12844">
    <property type="entry name" value="HTH_19"/>
    <property type="match status" value="1"/>
</dbReference>
<dbReference type="SMART" id="SM00530">
    <property type="entry name" value="HTH_XRE"/>
    <property type="match status" value="1"/>
</dbReference>
<evidence type="ECO:0000313" key="2">
    <source>
        <dbReference type="EMBL" id="HJA92098.1"/>
    </source>
</evidence>
<dbReference type="InterPro" id="IPR010982">
    <property type="entry name" value="Lambda_DNA-bd_dom_sf"/>
</dbReference>
<dbReference type="Proteomes" id="UP000886858">
    <property type="component" value="Unassembled WGS sequence"/>
</dbReference>
<evidence type="ECO:0000259" key="1">
    <source>
        <dbReference type="PROSITE" id="PS50943"/>
    </source>
</evidence>
<evidence type="ECO:0000313" key="3">
    <source>
        <dbReference type="Proteomes" id="UP000886858"/>
    </source>
</evidence>
<gene>
    <name evidence="2" type="ORF">H9717_03080</name>
</gene>
<organism evidence="2 3">
    <name type="scientific">Candidatus Eisenbergiella merdipullorum</name>
    <dbReference type="NCBI Taxonomy" id="2838553"/>
    <lineage>
        <taxon>Bacteria</taxon>
        <taxon>Bacillati</taxon>
        <taxon>Bacillota</taxon>
        <taxon>Clostridia</taxon>
        <taxon>Lachnospirales</taxon>
        <taxon>Lachnospiraceae</taxon>
        <taxon>Eisenbergiella</taxon>
    </lineage>
</organism>
<feature type="domain" description="HTH cro/C1-type" evidence="1">
    <location>
        <begin position="7"/>
        <end position="59"/>
    </location>
</feature>
<proteinExistence type="predicted"/>
<dbReference type="AlphaFoldDB" id="A0A9D2KZ08"/>
<dbReference type="Gene3D" id="1.10.260.40">
    <property type="entry name" value="lambda repressor-like DNA-binding domains"/>
    <property type="match status" value="1"/>
</dbReference>
<comment type="caution">
    <text evidence="2">The sequence shown here is derived from an EMBL/GenBank/DDBJ whole genome shotgun (WGS) entry which is preliminary data.</text>
</comment>
<dbReference type="PROSITE" id="PS50943">
    <property type="entry name" value="HTH_CROC1"/>
    <property type="match status" value="1"/>
</dbReference>
<sequence length="140" mass="16014">MGLYERIRDIAKSKGFSVNRLEQELGFARSSISKFNRNTPSAEKIQQIADFLNVSVDYILNGKEVDEPKEQSLNVKDEKDIEKILKQTEERLLSQEGLMFDGKPASQESIDSILSAIRVGVEMAKIKNKEKYTPKKYKKD</sequence>
<dbReference type="GO" id="GO:0003677">
    <property type="term" value="F:DNA binding"/>
    <property type="evidence" value="ECO:0007669"/>
    <property type="project" value="InterPro"/>
</dbReference>
<reference evidence="2" key="2">
    <citation type="submission" date="2021-04" db="EMBL/GenBank/DDBJ databases">
        <authorList>
            <person name="Gilroy R."/>
        </authorList>
    </citation>
    <scope>NUCLEOTIDE SEQUENCE</scope>
    <source>
        <strain evidence="2">CHK179-7159</strain>
    </source>
</reference>
<accession>A0A9D2KZ08</accession>
<reference evidence="2" key="1">
    <citation type="journal article" date="2021" name="PeerJ">
        <title>Extensive microbial diversity within the chicken gut microbiome revealed by metagenomics and culture.</title>
        <authorList>
            <person name="Gilroy R."/>
            <person name="Ravi A."/>
            <person name="Getino M."/>
            <person name="Pursley I."/>
            <person name="Horton D.L."/>
            <person name="Alikhan N.F."/>
            <person name="Baker D."/>
            <person name="Gharbi K."/>
            <person name="Hall N."/>
            <person name="Watson M."/>
            <person name="Adriaenssens E.M."/>
            <person name="Foster-Nyarko E."/>
            <person name="Jarju S."/>
            <person name="Secka A."/>
            <person name="Antonio M."/>
            <person name="Oren A."/>
            <person name="Chaudhuri R.R."/>
            <person name="La Ragione R."/>
            <person name="Hildebrand F."/>
            <person name="Pallen M.J."/>
        </authorList>
    </citation>
    <scope>NUCLEOTIDE SEQUENCE</scope>
    <source>
        <strain evidence="2">CHK179-7159</strain>
    </source>
</reference>
<dbReference type="EMBL" id="DWYY01000036">
    <property type="protein sequence ID" value="HJA92098.1"/>
    <property type="molecule type" value="Genomic_DNA"/>
</dbReference>
<dbReference type="SUPFAM" id="SSF47413">
    <property type="entry name" value="lambda repressor-like DNA-binding domains"/>
    <property type="match status" value="1"/>
</dbReference>